<name>A0ABP8INK5_9GAMM</name>
<dbReference type="InterPro" id="IPR016047">
    <property type="entry name" value="M23ase_b-sheet_dom"/>
</dbReference>
<dbReference type="EMBL" id="BAABFV010000002">
    <property type="protein sequence ID" value="GAA4364387.1"/>
    <property type="molecule type" value="Genomic_DNA"/>
</dbReference>
<comment type="caution">
    <text evidence="5">The sequence shown here is derived from an EMBL/GenBank/DDBJ whole genome shotgun (WGS) entry which is preliminary data.</text>
</comment>
<dbReference type="InterPro" id="IPR011055">
    <property type="entry name" value="Dup_hybrid_motif"/>
</dbReference>
<dbReference type="SUPFAM" id="SSF51261">
    <property type="entry name" value="Duplicated hybrid motif"/>
    <property type="match status" value="1"/>
</dbReference>
<dbReference type="PANTHER" id="PTHR21666:SF263">
    <property type="entry name" value="MUREIN HYDROLASE ACTIVATOR NLPD"/>
    <property type="match status" value="1"/>
</dbReference>
<keyword evidence="3" id="KW-1133">Transmembrane helix</keyword>
<dbReference type="InterPro" id="IPR018392">
    <property type="entry name" value="LysM"/>
</dbReference>
<feature type="domain" description="LysM" evidence="4">
    <location>
        <begin position="66"/>
        <end position="110"/>
    </location>
</feature>
<sequence length="346" mass="38652">MQKETKDILKRSAIRSLWIVAIVLGLYLLQGCGNPRLAPVEERKATGNGASLHSFYPPTEVDNSQQFYIVKPADTLYSIAFRYGFDYKVLAQANDIDATFTIFPGQKLDLEKTRQYEQRHEVDTSRVAQREPENNPISSRRGVQEVSRTAVTTVERPTTSTPVAKVDTSDNRSRHQPVAKSKPTESKKPQPKPKKPVSQPKKVEAVKKKPVAKAATTESFTSRPVKYWMWPNMGKIITRFSGGKGSRGIDIAGNMGEPVRAAAPGLVVYSGRGLRGYGNLIIVKHNNDFISAYAHNKRLLVKENEIIKAGQKIAEVGSSDSEIPKLHFEIRFKGKPVDPLRYLPKR</sequence>
<dbReference type="InterPro" id="IPR050570">
    <property type="entry name" value="Cell_wall_metabolism_enzyme"/>
</dbReference>
<accession>A0ABP8INK5</accession>
<dbReference type="Proteomes" id="UP001501011">
    <property type="component" value="Unassembled WGS sequence"/>
</dbReference>
<dbReference type="SUPFAM" id="SSF54106">
    <property type="entry name" value="LysM domain"/>
    <property type="match status" value="1"/>
</dbReference>
<feature type="region of interest" description="Disordered" evidence="2">
    <location>
        <begin position="114"/>
        <end position="217"/>
    </location>
</feature>
<dbReference type="InterPro" id="IPR036779">
    <property type="entry name" value="LysM_dom_sf"/>
</dbReference>
<feature type="compositionally biased region" description="Basic and acidic residues" evidence="2">
    <location>
        <begin position="114"/>
        <end position="133"/>
    </location>
</feature>
<dbReference type="CDD" id="cd12797">
    <property type="entry name" value="M23_peptidase"/>
    <property type="match status" value="1"/>
</dbReference>
<dbReference type="SMART" id="SM00257">
    <property type="entry name" value="LysM"/>
    <property type="match status" value="1"/>
</dbReference>
<dbReference type="Gene3D" id="2.70.70.10">
    <property type="entry name" value="Glucose Permease (Domain IIA)"/>
    <property type="match status" value="1"/>
</dbReference>
<dbReference type="PROSITE" id="PS51782">
    <property type="entry name" value="LYSM"/>
    <property type="match status" value="1"/>
</dbReference>
<evidence type="ECO:0000313" key="5">
    <source>
        <dbReference type="EMBL" id="GAA4364387.1"/>
    </source>
</evidence>
<dbReference type="Gene3D" id="3.10.350.10">
    <property type="entry name" value="LysM domain"/>
    <property type="match status" value="1"/>
</dbReference>
<keyword evidence="6" id="KW-1185">Reference proteome</keyword>
<organism evidence="5 6">
    <name type="scientific">Kangiella marina</name>
    <dbReference type="NCBI Taxonomy" id="1079178"/>
    <lineage>
        <taxon>Bacteria</taxon>
        <taxon>Pseudomonadati</taxon>
        <taxon>Pseudomonadota</taxon>
        <taxon>Gammaproteobacteria</taxon>
        <taxon>Kangiellales</taxon>
        <taxon>Kangiellaceae</taxon>
        <taxon>Kangiella</taxon>
    </lineage>
</organism>
<protein>
    <submittedName>
        <fullName evidence="5">Peptidoglycan DD-metalloendopeptidase family protein</fullName>
    </submittedName>
</protein>
<dbReference type="Pfam" id="PF01476">
    <property type="entry name" value="LysM"/>
    <property type="match status" value="1"/>
</dbReference>
<dbReference type="PANTHER" id="PTHR21666">
    <property type="entry name" value="PEPTIDASE-RELATED"/>
    <property type="match status" value="1"/>
</dbReference>
<dbReference type="CDD" id="cd00118">
    <property type="entry name" value="LysM"/>
    <property type="match status" value="1"/>
</dbReference>
<reference evidence="6" key="1">
    <citation type="journal article" date="2019" name="Int. J. Syst. Evol. Microbiol.">
        <title>The Global Catalogue of Microorganisms (GCM) 10K type strain sequencing project: providing services to taxonomists for standard genome sequencing and annotation.</title>
        <authorList>
            <consortium name="The Broad Institute Genomics Platform"/>
            <consortium name="The Broad Institute Genome Sequencing Center for Infectious Disease"/>
            <person name="Wu L."/>
            <person name="Ma J."/>
        </authorList>
    </citation>
    <scope>NUCLEOTIDE SEQUENCE [LARGE SCALE GENOMIC DNA]</scope>
    <source>
        <strain evidence="6">JCM 17728</strain>
    </source>
</reference>
<evidence type="ECO:0000256" key="3">
    <source>
        <dbReference type="SAM" id="Phobius"/>
    </source>
</evidence>
<comment type="similarity">
    <text evidence="1">Belongs to the E.coli NlpD/Haemophilus LppB family.</text>
</comment>
<evidence type="ECO:0000259" key="4">
    <source>
        <dbReference type="PROSITE" id="PS51782"/>
    </source>
</evidence>
<proteinExistence type="inferred from homology"/>
<keyword evidence="3" id="KW-0812">Transmembrane</keyword>
<evidence type="ECO:0000256" key="1">
    <source>
        <dbReference type="ARBA" id="ARBA00038420"/>
    </source>
</evidence>
<feature type="compositionally biased region" description="Polar residues" evidence="2">
    <location>
        <begin position="146"/>
        <end position="162"/>
    </location>
</feature>
<gene>
    <name evidence="5" type="ORF">GCM10023151_20560</name>
</gene>
<feature type="transmembrane region" description="Helical" evidence="3">
    <location>
        <begin position="12"/>
        <end position="29"/>
    </location>
</feature>
<dbReference type="Pfam" id="PF01551">
    <property type="entry name" value="Peptidase_M23"/>
    <property type="match status" value="1"/>
</dbReference>
<dbReference type="PROSITE" id="PS51257">
    <property type="entry name" value="PROKAR_LIPOPROTEIN"/>
    <property type="match status" value="1"/>
</dbReference>
<dbReference type="RefSeq" id="WP_345293134.1">
    <property type="nucleotide sequence ID" value="NZ_BAABFV010000002.1"/>
</dbReference>
<evidence type="ECO:0000256" key="2">
    <source>
        <dbReference type="SAM" id="MobiDB-lite"/>
    </source>
</evidence>
<keyword evidence="3" id="KW-0472">Membrane</keyword>
<evidence type="ECO:0000313" key="6">
    <source>
        <dbReference type="Proteomes" id="UP001501011"/>
    </source>
</evidence>